<comment type="caution">
    <text evidence="1">The sequence shown here is derived from an EMBL/GenBank/DDBJ whole genome shotgun (WGS) entry which is preliminary data.</text>
</comment>
<protein>
    <submittedName>
        <fullName evidence="1">Uncharacterized protein</fullName>
    </submittedName>
</protein>
<keyword evidence="2" id="KW-1185">Reference proteome</keyword>
<gene>
    <name evidence="1" type="ORF">NM688_g7175</name>
</gene>
<name>A0ACC1S8A8_9APHY</name>
<reference evidence="1" key="1">
    <citation type="submission" date="2022-07" db="EMBL/GenBank/DDBJ databases">
        <title>Genome Sequence of Phlebia brevispora.</title>
        <authorList>
            <person name="Buettner E."/>
        </authorList>
    </citation>
    <scope>NUCLEOTIDE SEQUENCE</scope>
    <source>
        <strain evidence="1">MPL23</strain>
    </source>
</reference>
<dbReference type="EMBL" id="JANHOG010001624">
    <property type="protein sequence ID" value="KAJ3534172.1"/>
    <property type="molecule type" value="Genomic_DNA"/>
</dbReference>
<organism evidence="1 2">
    <name type="scientific">Phlebia brevispora</name>
    <dbReference type="NCBI Taxonomy" id="194682"/>
    <lineage>
        <taxon>Eukaryota</taxon>
        <taxon>Fungi</taxon>
        <taxon>Dikarya</taxon>
        <taxon>Basidiomycota</taxon>
        <taxon>Agaricomycotina</taxon>
        <taxon>Agaricomycetes</taxon>
        <taxon>Polyporales</taxon>
        <taxon>Meruliaceae</taxon>
        <taxon>Phlebia</taxon>
    </lineage>
</organism>
<evidence type="ECO:0000313" key="1">
    <source>
        <dbReference type="EMBL" id="KAJ3534172.1"/>
    </source>
</evidence>
<dbReference type="Proteomes" id="UP001148662">
    <property type="component" value="Unassembled WGS sequence"/>
</dbReference>
<sequence length="318" mass="34234">MDSSNAHRKPTGIELLLLAAEILDAQAPSEQTSNLQIAHSPVQASIRTSEDTKVVPKAVSPPPSTSIPPSPVSSASTSATTLELLAIPPECWPSYSESRSSNGRSLTYHTHHPNRIVQYQGKGESVATRKVSREGRNKEEVGLGHEALEELALEDGHSTVNFLGVTSPQCKWVTFGPTRLLSAEGECTPCEELLEDGTVCSFKCTDPGQMTRHKQSRHNWPSRASSASTPSLRSDSMESENSSPSSTALSSPLSSPDMEEDGPEFMLIGPGGLLDFSDYEYAAPSTGFGSFPENQYYPETSLGVAQEDTPTFCMPTWA</sequence>
<evidence type="ECO:0000313" key="2">
    <source>
        <dbReference type="Proteomes" id="UP001148662"/>
    </source>
</evidence>
<proteinExistence type="predicted"/>
<accession>A0ACC1S8A8</accession>